<reference evidence="2 3" key="1">
    <citation type="submission" date="2022-01" db="EMBL/GenBank/DDBJ databases">
        <authorList>
            <person name="Won M."/>
            <person name="Kim S.-J."/>
            <person name="Kwon S.-W."/>
        </authorList>
    </citation>
    <scope>NUCLEOTIDE SEQUENCE [LARGE SCALE GENOMIC DNA]</scope>
    <source>
        <strain evidence="2 3">KCTC 23505</strain>
    </source>
</reference>
<comment type="caution">
    <text evidence="2">The sequence shown here is derived from an EMBL/GenBank/DDBJ whole genome shotgun (WGS) entry which is preliminary data.</text>
</comment>
<dbReference type="PANTHER" id="PTHR36839">
    <property type="entry name" value="METALLO-BETA-LACTAMASE FAMILY PROTEIN (AFU_ORTHOLOGUE AFUA_5G12770)"/>
    <property type="match status" value="1"/>
</dbReference>
<dbReference type="RefSeq" id="WP_235704348.1">
    <property type="nucleotide sequence ID" value="NZ_JAKGBZ010000018.1"/>
</dbReference>
<dbReference type="EMBL" id="JAKGBZ010000018">
    <property type="protein sequence ID" value="MCF3947115.1"/>
    <property type="molecule type" value="Genomic_DNA"/>
</dbReference>
<sequence>MSAMPEPAWICATCGVQTNASAQPPDLCAICADPRQYVPTGGQRWTTMDALANGHRNCFQNHEPNLTGIGTEPHFAIGQRALLVRTPNGNILWDCISLLDAATRDIVTALGGIAAIAISHPHFHATMVDWSRAFGDAPIHVHAADRASVARPDPAIRFWSGETSEILDGVTLINTGGHFEGATVLHWRDGTDGRGVLLTADIASVAADTRYVSFLRSYPNYIPLGRASVERIAATLEPYDFERIYGGWWHSVIAQDAKTALRRSATRYLAAIDGHYP</sequence>
<organism evidence="2 3">
    <name type="scientific">Acidiphilium iwatense</name>
    <dbReference type="NCBI Taxonomy" id="768198"/>
    <lineage>
        <taxon>Bacteria</taxon>
        <taxon>Pseudomonadati</taxon>
        <taxon>Pseudomonadota</taxon>
        <taxon>Alphaproteobacteria</taxon>
        <taxon>Acetobacterales</taxon>
        <taxon>Acidocellaceae</taxon>
        <taxon>Acidiphilium</taxon>
    </lineage>
</organism>
<dbReference type="InterPro" id="IPR001279">
    <property type="entry name" value="Metallo-B-lactamas"/>
</dbReference>
<dbReference type="PANTHER" id="PTHR36839:SF1">
    <property type="entry name" value="METALLO-BETA-LACTAMASE FAMILY PROTEIN (AFU_ORTHOLOGUE AFUA_5G12770)"/>
    <property type="match status" value="1"/>
</dbReference>
<name>A0ABS9DWJ5_9PROT</name>
<dbReference type="SMART" id="SM00849">
    <property type="entry name" value="Lactamase_B"/>
    <property type="match status" value="1"/>
</dbReference>
<keyword evidence="3" id="KW-1185">Reference proteome</keyword>
<dbReference type="Gene3D" id="3.60.15.10">
    <property type="entry name" value="Ribonuclease Z/Hydroxyacylglutathione hydrolase-like"/>
    <property type="match status" value="1"/>
</dbReference>
<evidence type="ECO:0000313" key="3">
    <source>
        <dbReference type="Proteomes" id="UP001521209"/>
    </source>
</evidence>
<protein>
    <submittedName>
        <fullName evidence="2">MBL fold metallo-hydrolase</fullName>
    </submittedName>
</protein>
<dbReference type="InterPro" id="IPR036866">
    <property type="entry name" value="RibonucZ/Hydroxyglut_hydro"/>
</dbReference>
<dbReference type="SUPFAM" id="SSF56281">
    <property type="entry name" value="Metallo-hydrolase/oxidoreductase"/>
    <property type="match status" value="1"/>
</dbReference>
<dbReference type="Proteomes" id="UP001521209">
    <property type="component" value="Unassembled WGS sequence"/>
</dbReference>
<gene>
    <name evidence="2" type="ORF">L2A60_10535</name>
</gene>
<evidence type="ECO:0000259" key="1">
    <source>
        <dbReference type="SMART" id="SM00849"/>
    </source>
</evidence>
<proteinExistence type="predicted"/>
<accession>A0ABS9DWJ5</accession>
<feature type="domain" description="Metallo-beta-lactamase" evidence="1">
    <location>
        <begin position="78"/>
        <end position="248"/>
    </location>
</feature>
<evidence type="ECO:0000313" key="2">
    <source>
        <dbReference type="EMBL" id="MCF3947115.1"/>
    </source>
</evidence>